<proteinExistence type="predicted"/>
<reference evidence="4 5" key="1">
    <citation type="submission" date="2018-08" db="EMBL/GenBank/DDBJ databases">
        <title>Paraburkholderia sp. DHOM06 isolated from forest soil.</title>
        <authorList>
            <person name="Gao Z.-H."/>
            <person name="Qiu L.-H."/>
        </authorList>
    </citation>
    <scope>NUCLEOTIDE SEQUENCE [LARGE SCALE GENOMIC DNA]</scope>
    <source>
        <strain evidence="4 5">DHOM06</strain>
    </source>
</reference>
<dbReference type="InterPro" id="IPR051209">
    <property type="entry name" value="FAD-bind_Monooxygenase_sf"/>
</dbReference>
<dbReference type="Gene3D" id="3.50.50.60">
    <property type="entry name" value="FAD/NAD(P)-binding domain"/>
    <property type="match status" value="2"/>
</dbReference>
<gene>
    <name evidence="4" type="ORF">DWV00_08385</name>
</gene>
<organism evidence="4 5">
    <name type="scientific">Trinickia dinghuensis</name>
    <dbReference type="NCBI Taxonomy" id="2291023"/>
    <lineage>
        <taxon>Bacteria</taxon>
        <taxon>Pseudomonadati</taxon>
        <taxon>Pseudomonadota</taxon>
        <taxon>Betaproteobacteria</taxon>
        <taxon>Burkholderiales</taxon>
        <taxon>Burkholderiaceae</taxon>
        <taxon>Trinickia</taxon>
    </lineage>
</organism>
<dbReference type="GO" id="GO:0004499">
    <property type="term" value="F:N,N-dimethylaniline monooxygenase activity"/>
    <property type="evidence" value="ECO:0007669"/>
    <property type="project" value="InterPro"/>
</dbReference>
<comment type="caution">
    <text evidence="4">The sequence shown here is derived from an EMBL/GenBank/DDBJ whole genome shotgun (WGS) entry which is preliminary data.</text>
</comment>
<keyword evidence="3" id="KW-0560">Oxidoreductase</keyword>
<evidence type="ECO:0000256" key="2">
    <source>
        <dbReference type="ARBA" id="ARBA00022827"/>
    </source>
</evidence>
<accession>A0A3D8K1T8</accession>
<evidence type="ECO:0000256" key="1">
    <source>
        <dbReference type="ARBA" id="ARBA00022630"/>
    </source>
</evidence>
<evidence type="ECO:0000256" key="3">
    <source>
        <dbReference type="ARBA" id="ARBA00023002"/>
    </source>
</evidence>
<dbReference type="SUPFAM" id="SSF51905">
    <property type="entry name" value="FAD/NAD(P)-binding domain"/>
    <property type="match status" value="2"/>
</dbReference>
<sequence length="487" mass="54272">MAIRLKQMGVASLTIYEAASDIGGTWRDNAYPGAACDIPSHLYSFSFAPNPAWSRTFGSQAEILDYLKRCASEHGIAPLIRCNARVAKASFDDAARVWRLDIVAPAGVGTPHIATRDVATPGLSETVEVDVVIAANGPLSRPAIPDIPGIERFGGALFHSARWDHGYPLEGNTVAVIGTGASAVQFIPHVQRRVARLQVFQRTAPWIMPRPDRPIGPYARRAFRFVPFVQRLARWTLYWRHEARGLAFVVNPKWMRAPMRFATRYLERRVKDPALRAKLTPDYLLGCKRVLLSSDYYPALTQPNVEVVTAPIREIVADGLLTEDGRHHRVDAIVCGTGFELADAGAPFPVVGAHGADLDARWLSEGPQAYLGTSISGFPNFFMMIGPNTGLGHNSMVYMIESHIAYIASCLRTLCRRQARTMEVREDVEFAFNERLRDAFGGTVWMSGCRSWYLSKRGGNTALWPGFSFTFRRLTRRVRADDYRFVD</sequence>
<dbReference type="GO" id="GO:0050661">
    <property type="term" value="F:NADP binding"/>
    <property type="evidence" value="ECO:0007669"/>
    <property type="project" value="InterPro"/>
</dbReference>
<evidence type="ECO:0000313" key="4">
    <source>
        <dbReference type="EMBL" id="RDU99403.1"/>
    </source>
</evidence>
<dbReference type="Proteomes" id="UP000256838">
    <property type="component" value="Unassembled WGS sequence"/>
</dbReference>
<dbReference type="EMBL" id="QRGA01000005">
    <property type="protein sequence ID" value="RDU99403.1"/>
    <property type="molecule type" value="Genomic_DNA"/>
</dbReference>
<dbReference type="OrthoDB" id="9766402at2"/>
<protein>
    <submittedName>
        <fullName evidence="4">NAD(P)/FAD-dependent oxidoreductase</fullName>
    </submittedName>
</protein>
<name>A0A3D8K1T8_9BURK</name>
<keyword evidence="5" id="KW-1185">Reference proteome</keyword>
<dbReference type="InterPro" id="IPR020946">
    <property type="entry name" value="Flavin_mOase-like"/>
</dbReference>
<dbReference type="Pfam" id="PF00743">
    <property type="entry name" value="FMO-like"/>
    <property type="match status" value="1"/>
</dbReference>
<dbReference type="PANTHER" id="PTHR42877">
    <property type="entry name" value="L-ORNITHINE N(5)-MONOOXYGENASE-RELATED"/>
    <property type="match status" value="1"/>
</dbReference>
<evidence type="ECO:0000313" key="5">
    <source>
        <dbReference type="Proteomes" id="UP000256838"/>
    </source>
</evidence>
<dbReference type="AlphaFoldDB" id="A0A3D8K1T8"/>
<keyword evidence="1" id="KW-0285">Flavoprotein</keyword>
<dbReference type="GO" id="GO:0050660">
    <property type="term" value="F:flavin adenine dinucleotide binding"/>
    <property type="evidence" value="ECO:0007669"/>
    <property type="project" value="InterPro"/>
</dbReference>
<dbReference type="PANTHER" id="PTHR42877:SF4">
    <property type="entry name" value="FAD_NAD(P)-BINDING DOMAIN-CONTAINING PROTEIN-RELATED"/>
    <property type="match status" value="1"/>
</dbReference>
<keyword evidence="2" id="KW-0274">FAD</keyword>
<dbReference type="InterPro" id="IPR036188">
    <property type="entry name" value="FAD/NAD-bd_sf"/>
</dbReference>